<dbReference type="RefSeq" id="WP_284312015.1">
    <property type="nucleotide sequence ID" value="NZ_BSPC01000018.1"/>
</dbReference>
<dbReference type="InterPro" id="IPR013785">
    <property type="entry name" value="Aldolase_TIM"/>
</dbReference>
<dbReference type="SUPFAM" id="SSF51569">
    <property type="entry name" value="Aldolase"/>
    <property type="match status" value="1"/>
</dbReference>
<protein>
    <submittedName>
        <fullName evidence="3">Dihydrodipicolinate synthase family protein</fullName>
    </submittedName>
</protein>
<dbReference type="CDD" id="cd00408">
    <property type="entry name" value="DHDPS-like"/>
    <property type="match status" value="1"/>
</dbReference>
<name>A0ABQ6CFV5_9HYPH</name>
<sequence length="295" mass="31033">MKHEHFGLSAALATPFDARGQIDTARAITHARWCLANGCGSVTLFGTTGEGASIGTAERERLLASFLDVGIQPTEIVVGVMANSVADAALQSAQALDAGCRGVLLAPPSYFKGLGDDGLFDWFAGVFETLGAKARSFFLYNIPSVTAVELSIALIGRLRSAFPHAVAGVKDSSGNWPFTQTLLAAHRDIAILIGDERYLAAGVRLGGQGAISGMANICPERMGAMVHEGRDDAALTSLVDDLVKYPVIPAVKALIAHRAGDDAWRRTRPPLQSLSESDAKRLGGLLDHLGQTEAA</sequence>
<keyword evidence="4" id="KW-1185">Reference proteome</keyword>
<proteinExistence type="inferred from homology"/>
<evidence type="ECO:0000313" key="4">
    <source>
        <dbReference type="Proteomes" id="UP001156882"/>
    </source>
</evidence>
<dbReference type="PRINTS" id="PR00146">
    <property type="entry name" value="DHPICSNTHASE"/>
</dbReference>
<accession>A0ABQ6CFV5</accession>
<dbReference type="Pfam" id="PF00701">
    <property type="entry name" value="DHDPS"/>
    <property type="match status" value="1"/>
</dbReference>
<comment type="similarity">
    <text evidence="2">Belongs to the DapA family.</text>
</comment>
<dbReference type="Gene3D" id="3.20.20.70">
    <property type="entry name" value="Aldolase class I"/>
    <property type="match status" value="1"/>
</dbReference>
<evidence type="ECO:0000256" key="1">
    <source>
        <dbReference type="ARBA" id="ARBA00023239"/>
    </source>
</evidence>
<dbReference type="Proteomes" id="UP001156882">
    <property type="component" value="Unassembled WGS sequence"/>
</dbReference>
<gene>
    <name evidence="3" type="ORF">GCM10007874_21580</name>
</gene>
<dbReference type="PANTHER" id="PTHR12128:SF67">
    <property type="entry name" value="BLR3884 PROTEIN"/>
    <property type="match status" value="1"/>
</dbReference>
<dbReference type="EMBL" id="BSPC01000018">
    <property type="protein sequence ID" value="GLS19141.1"/>
    <property type="molecule type" value="Genomic_DNA"/>
</dbReference>
<evidence type="ECO:0000256" key="2">
    <source>
        <dbReference type="PIRNR" id="PIRNR001365"/>
    </source>
</evidence>
<keyword evidence="1 2" id="KW-0456">Lyase</keyword>
<dbReference type="InterPro" id="IPR002220">
    <property type="entry name" value="DapA-like"/>
</dbReference>
<evidence type="ECO:0000313" key="3">
    <source>
        <dbReference type="EMBL" id="GLS19141.1"/>
    </source>
</evidence>
<comment type="caution">
    <text evidence="3">The sequence shown here is derived from an EMBL/GenBank/DDBJ whole genome shotgun (WGS) entry which is preliminary data.</text>
</comment>
<dbReference type="SMART" id="SM01130">
    <property type="entry name" value="DHDPS"/>
    <property type="match status" value="1"/>
</dbReference>
<dbReference type="PANTHER" id="PTHR12128">
    <property type="entry name" value="DIHYDRODIPICOLINATE SYNTHASE"/>
    <property type="match status" value="1"/>
</dbReference>
<dbReference type="PIRSF" id="PIRSF001365">
    <property type="entry name" value="DHDPS"/>
    <property type="match status" value="1"/>
</dbReference>
<organism evidence="3 4">
    <name type="scientific">Labrys miyagiensis</name>
    <dbReference type="NCBI Taxonomy" id="346912"/>
    <lineage>
        <taxon>Bacteria</taxon>
        <taxon>Pseudomonadati</taxon>
        <taxon>Pseudomonadota</taxon>
        <taxon>Alphaproteobacteria</taxon>
        <taxon>Hyphomicrobiales</taxon>
        <taxon>Xanthobacteraceae</taxon>
        <taxon>Labrys</taxon>
    </lineage>
</organism>
<reference evidence="4" key="1">
    <citation type="journal article" date="2019" name="Int. J. Syst. Evol. Microbiol.">
        <title>The Global Catalogue of Microorganisms (GCM) 10K type strain sequencing project: providing services to taxonomists for standard genome sequencing and annotation.</title>
        <authorList>
            <consortium name="The Broad Institute Genomics Platform"/>
            <consortium name="The Broad Institute Genome Sequencing Center for Infectious Disease"/>
            <person name="Wu L."/>
            <person name="Ma J."/>
        </authorList>
    </citation>
    <scope>NUCLEOTIDE SEQUENCE [LARGE SCALE GENOMIC DNA]</scope>
    <source>
        <strain evidence="4">NBRC 101365</strain>
    </source>
</reference>